<dbReference type="Pfam" id="PF04028">
    <property type="entry name" value="DUF374"/>
    <property type="match status" value="1"/>
</dbReference>
<reference evidence="3" key="1">
    <citation type="submission" date="2016-10" db="EMBL/GenBank/DDBJ databases">
        <authorList>
            <person name="Varghese N."/>
        </authorList>
    </citation>
    <scope>NUCLEOTIDE SEQUENCE [LARGE SCALE GENOMIC DNA]</scope>
    <source>
        <strain evidence="3">HL 19</strain>
    </source>
</reference>
<sequence>MKLGPRQQRWAARLASWLVRFLGRTVRWRTEVPEATERVLRSDRPVILAFWHGRLLMIPIAYLRAGRRNVHVLISEHGDGELISRTIAHFGFGSVRGSSRRGALKAMRDLLRKVREGTDFAFTPDGPRGPVGEVQSGVIDLARRTGYPILPVTFSARRGKEFSSWDRFLLPRPFTSGVFCWGEPHWVAEEADMEAARAGLERSMQELTRHADLRVGRRA</sequence>
<proteinExistence type="predicted"/>
<dbReference type="CDD" id="cd07983">
    <property type="entry name" value="LPLAT_DUF374-like"/>
    <property type="match status" value="1"/>
</dbReference>
<accession>A0A0P9ESK1</accession>
<feature type="domain" description="DUF374" evidence="1">
    <location>
        <begin position="66"/>
        <end position="130"/>
    </location>
</feature>
<dbReference type="AlphaFoldDB" id="A0A0P9ESK1"/>
<keyword evidence="3" id="KW-1185">Reference proteome</keyword>
<protein>
    <recommendedName>
        <fullName evidence="1">DUF374 domain-containing protein</fullName>
    </recommendedName>
</protein>
<evidence type="ECO:0000313" key="3">
    <source>
        <dbReference type="Proteomes" id="UP000183104"/>
    </source>
</evidence>
<evidence type="ECO:0000313" key="2">
    <source>
        <dbReference type="EMBL" id="SCY57740.1"/>
    </source>
</evidence>
<dbReference type="Proteomes" id="UP000183104">
    <property type="component" value="Unassembled WGS sequence"/>
</dbReference>
<organism evidence="2 3">
    <name type="scientific">Thiohalorhabdus denitrificans</name>
    <dbReference type="NCBI Taxonomy" id="381306"/>
    <lineage>
        <taxon>Bacteria</taxon>
        <taxon>Pseudomonadati</taxon>
        <taxon>Pseudomonadota</taxon>
        <taxon>Gammaproteobacteria</taxon>
        <taxon>Thiohalorhabdales</taxon>
        <taxon>Thiohalorhabdaceae</taxon>
        <taxon>Thiohalorhabdus</taxon>
    </lineage>
</organism>
<gene>
    <name evidence="2" type="ORF">SAMN05661077_2580</name>
</gene>
<name>A0A0P9ESK1_9GAMM</name>
<dbReference type="EMBL" id="FMUN01000007">
    <property type="protein sequence ID" value="SCY57740.1"/>
    <property type="molecule type" value="Genomic_DNA"/>
</dbReference>
<dbReference type="STRING" id="381306.AN478_00455"/>
<dbReference type="InterPro" id="IPR007172">
    <property type="entry name" value="DUF374"/>
</dbReference>
<evidence type="ECO:0000259" key="1">
    <source>
        <dbReference type="Pfam" id="PF04028"/>
    </source>
</evidence>